<feature type="compositionally biased region" description="Low complexity" evidence="1">
    <location>
        <begin position="22"/>
        <end position="33"/>
    </location>
</feature>
<gene>
    <name evidence="2" type="ORF">GCM10022267_84430</name>
</gene>
<dbReference type="Proteomes" id="UP001500711">
    <property type="component" value="Unassembled WGS sequence"/>
</dbReference>
<organism evidence="2 3">
    <name type="scientific">Lentzea roselyniae</name>
    <dbReference type="NCBI Taxonomy" id="531940"/>
    <lineage>
        <taxon>Bacteria</taxon>
        <taxon>Bacillati</taxon>
        <taxon>Actinomycetota</taxon>
        <taxon>Actinomycetes</taxon>
        <taxon>Pseudonocardiales</taxon>
        <taxon>Pseudonocardiaceae</taxon>
        <taxon>Lentzea</taxon>
    </lineage>
</organism>
<evidence type="ECO:0000256" key="1">
    <source>
        <dbReference type="SAM" id="MobiDB-lite"/>
    </source>
</evidence>
<feature type="region of interest" description="Disordered" evidence="1">
    <location>
        <begin position="1"/>
        <end position="38"/>
    </location>
</feature>
<feature type="compositionally biased region" description="Low complexity" evidence="1">
    <location>
        <begin position="1"/>
        <end position="14"/>
    </location>
</feature>
<comment type="caution">
    <text evidence="2">The sequence shown here is derived from an EMBL/GenBank/DDBJ whole genome shotgun (WGS) entry which is preliminary data.</text>
</comment>
<accession>A0ABP7CCI5</accession>
<sequence>MGAATTTSWSSSLSRNNGYIESSSSAASPASISTRAIPDPHSHWFSDPVCLEDASATASNTMV</sequence>
<evidence type="ECO:0000313" key="2">
    <source>
        <dbReference type="EMBL" id="GAA3684738.1"/>
    </source>
</evidence>
<evidence type="ECO:0000313" key="3">
    <source>
        <dbReference type="Proteomes" id="UP001500711"/>
    </source>
</evidence>
<name>A0ABP7CCI5_9PSEU</name>
<dbReference type="EMBL" id="BAABBE010000047">
    <property type="protein sequence ID" value="GAA3684738.1"/>
    <property type="molecule type" value="Genomic_DNA"/>
</dbReference>
<reference evidence="3" key="1">
    <citation type="journal article" date="2019" name="Int. J. Syst. Evol. Microbiol.">
        <title>The Global Catalogue of Microorganisms (GCM) 10K type strain sequencing project: providing services to taxonomists for standard genome sequencing and annotation.</title>
        <authorList>
            <consortium name="The Broad Institute Genomics Platform"/>
            <consortium name="The Broad Institute Genome Sequencing Center for Infectious Disease"/>
            <person name="Wu L."/>
            <person name="Ma J."/>
        </authorList>
    </citation>
    <scope>NUCLEOTIDE SEQUENCE [LARGE SCALE GENOMIC DNA]</scope>
    <source>
        <strain evidence="3">JCM 17494</strain>
    </source>
</reference>
<proteinExistence type="predicted"/>
<keyword evidence="3" id="KW-1185">Reference proteome</keyword>
<protein>
    <submittedName>
        <fullName evidence="2">Uncharacterized protein</fullName>
    </submittedName>
</protein>